<reference evidence="2" key="4">
    <citation type="submission" date="2025-09" db="UniProtKB">
        <authorList>
            <consortium name="Ensembl"/>
        </authorList>
    </citation>
    <scope>IDENTIFICATION</scope>
</reference>
<name>F6ZPE6_CIOIN</name>
<proteinExistence type="predicted"/>
<dbReference type="InterPro" id="IPR024079">
    <property type="entry name" value="MetalloPept_cat_dom_sf"/>
</dbReference>
<dbReference type="InterPro" id="IPR000718">
    <property type="entry name" value="Peptidase_M13"/>
</dbReference>
<dbReference type="OMA" id="GHYKTER"/>
<dbReference type="EMBL" id="EAAA01000994">
    <property type="status" value="NOT_ANNOTATED_CDS"/>
    <property type="molecule type" value="Genomic_DNA"/>
</dbReference>
<evidence type="ECO:0000313" key="3">
    <source>
        <dbReference type="Proteomes" id="UP000008144"/>
    </source>
</evidence>
<accession>A0A1W5BIK4</accession>
<dbReference type="PANTHER" id="PTHR11733:SF133">
    <property type="entry name" value="PHOSPHATE-REGULATING NEUTRAL ENDOPEPTIDASE PHEX"/>
    <property type="match status" value="1"/>
</dbReference>
<dbReference type="Ensembl" id="ENSCINT00000026041.2">
    <property type="protein sequence ID" value="ENSCINP00000025795.2"/>
    <property type="gene ID" value="ENSCING00000001804.3"/>
</dbReference>
<dbReference type="GO" id="GO:0006508">
    <property type="term" value="P:proteolysis"/>
    <property type="evidence" value="ECO:0007669"/>
    <property type="project" value="InterPro"/>
</dbReference>
<dbReference type="SUPFAM" id="SSF55486">
    <property type="entry name" value="Metalloproteases ('zincins'), catalytic domain"/>
    <property type="match status" value="1"/>
</dbReference>
<dbReference type="GO" id="GO:0004222">
    <property type="term" value="F:metalloendopeptidase activity"/>
    <property type="evidence" value="ECO:0007669"/>
    <property type="project" value="InterPro"/>
</dbReference>
<dbReference type="HOGENOM" id="CLU_006187_1_4_1"/>
<dbReference type="GeneTree" id="ENSGT00940000164877"/>
<dbReference type="Gene3D" id="3.40.390.10">
    <property type="entry name" value="Collagenase (Catalytic Domain)"/>
    <property type="match status" value="1"/>
</dbReference>
<dbReference type="PROSITE" id="PS51885">
    <property type="entry name" value="NEPRILYSIN"/>
    <property type="match status" value="1"/>
</dbReference>
<sequence>MGEEKLLPGMEFNNEQMFFLGYANVRCGHYKTERAQYDIKADVHSPGKFRILGPLINFEKFASVFNCPAGSKMVKQADAEKCIIW</sequence>
<dbReference type="Proteomes" id="UP000008144">
    <property type="component" value="Chromosome 12"/>
</dbReference>
<dbReference type="PANTHER" id="PTHR11733">
    <property type="entry name" value="ZINC METALLOPROTEASE FAMILY M13 NEPRILYSIN-RELATED"/>
    <property type="match status" value="1"/>
</dbReference>
<organism evidence="2 3">
    <name type="scientific">Ciona intestinalis</name>
    <name type="common">Transparent sea squirt</name>
    <name type="synonym">Ascidia intestinalis</name>
    <dbReference type="NCBI Taxonomy" id="7719"/>
    <lineage>
        <taxon>Eukaryota</taxon>
        <taxon>Metazoa</taxon>
        <taxon>Chordata</taxon>
        <taxon>Tunicata</taxon>
        <taxon>Ascidiacea</taxon>
        <taxon>Phlebobranchia</taxon>
        <taxon>Cionidae</taxon>
        <taxon>Ciona</taxon>
    </lineage>
</organism>
<reference evidence="3" key="1">
    <citation type="journal article" date="2002" name="Science">
        <title>The draft genome of Ciona intestinalis: insights into chordate and vertebrate origins.</title>
        <authorList>
            <person name="Dehal P."/>
            <person name="Satou Y."/>
            <person name="Campbell R.K."/>
            <person name="Chapman J."/>
            <person name="Degnan B."/>
            <person name="De Tomaso A."/>
            <person name="Davidson B."/>
            <person name="Di Gregorio A."/>
            <person name="Gelpke M."/>
            <person name="Goodstein D.M."/>
            <person name="Harafuji N."/>
            <person name="Hastings K.E."/>
            <person name="Ho I."/>
            <person name="Hotta K."/>
            <person name="Huang W."/>
            <person name="Kawashima T."/>
            <person name="Lemaire P."/>
            <person name="Martinez D."/>
            <person name="Meinertzhagen I.A."/>
            <person name="Necula S."/>
            <person name="Nonaka M."/>
            <person name="Putnam N."/>
            <person name="Rash S."/>
            <person name="Saiga H."/>
            <person name="Satake M."/>
            <person name="Terry A."/>
            <person name="Yamada L."/>
            <person name="Wang H.G."/>
            <person name="Awazu S."/>
            <person name="Azumi K."/>
            <person name="Boore J."/>
            <person name="Branno M."/>
            <person name="Chin-Bow S."/>
            <person name="DeSantis R."/>
            <person name="Doyle S."/>
            <person name="Francino P."/>
            <person name="Keys D.N."/>
            <person name="Haga S."/>
            <person name="Hayashi H."/>
            <person name="Hino K."/>
            <person name="Imai K.S."/>
            <person name="Inaba K."/>
            <person name="Kano S."/>
            <person name="Kobayashi K."/>
            <person name="Kobayashi M."/>
            <person name="Lee B.I."/>
            <person name="Makabe K.W."/>
            <person name="Manohar C."/>
            <person name="Matassi G."/>
            <person name="Medina M."/>
            <person name="Mochizuki Y."/>
            <person name="Mount S."/>
            <person name="Morishita T."/>
            <person name="Miura S."/>
            <person name="Nakayama A."/>
            <person name="Nishizaka S."/>
            <person name="Nomoto H."/>
            <person name="Ohta F."/>
            <person name="Oishi K."/>
            <person name="Rigoutsos I."/>
            <person name="Sano M."/>
            <person name="Sasaki A."/>
            <person name="Sasakura Y."/>
            <person name="Shoguchi E."/>
            <person name="Shin-i T."/>
            <person name="Spagnuolo A."/>
            <person name="Stainier D."/>
            <person name="Suzuki M.M."/>
            <person name="Tassy O."/>
            <person name="Takatori N."/>
            <person name="Tokuoka M."/>
            <person name="Yagi K."/>
            <person name="Yoshizaki F."/>
            <person name="Wada S."/>
            <person name="Zhang C."/>
            <person name="Hyatt P.D."/>
            <person name="Larimer F."/>
            <person name="Detter C."/>
            <person name="Doggett N."/>
            <person name="Glavina T."/>
            <person name="Hawkins T."/>
            <person name="Richardson P."/>
            <person name="Lucas S."/>
            <person name="Kohara Y."/>
            <person name="Levine M."/>
            <person name="Satoh N."/>
            <person name="Rokhsar D.S."/>
        </authorList>
    </citation>
    <scope>NUCLEOTIDE SEQUENCE [LARGE SCALE GENOMIC DNA]</scope>
</reference>
<reference evidence="2" key="3">
    <citation type="submission" date="2025-08" db="UniProtKB">
        <authorList>
            <consortium name="Ensembl"/>
        </authorList>
    </citation>
    <scope>IDENTIFICATION</scope>
</reference>
<protein>
    <recommendedName>
        <fullName evidence="1">Peptidase M13 C-terminal domain-containing protein</fullName>
    </recommendedName>
</protein>
<evidence type="ECO:0000313" key="2">
    <source>
        <dbReference type="Ensembl" id="ENSCINP00000025795.2"/>
    </source>
</evidence>
<evidence type="ECO:0000259" key="1">
    <source>
        <dbReference type="Pfam" id="PF01431"/>
    </source>
</evidence>
<dbReference type="InParanoid" id="F6ZPE6"/>
<accession>F6ZPE6</accession>
<dbReference type="Pfam" id="PF01431">
    <property type="entry name" value="Peptidase_M13"/>
    <property type="match status" value="1"/>
</dbReference>
<feature type="domain" description="Peptidase M13 C-terminal" evidence="1">
    <location>
        <begin position="3"/>
        <end position="77"/>
    </location>
</feature>
<dbReference type="AlphaFoldDB" id="F6ZPE6"/>
<reference evidence="2" key="2">
    <citation type="journal article" date="2008" name="Genome Biol.">
        <title>Improved genome assembly and evidence-based global gene model set for the chordate Ciona intestinalis: new insight into intron and operon populations.</title>
        <authorList>
            <person name="Satou Y."/>
            <person name="Mineta K."/>
            <person name="Ogasawara M."/>
            <person name="Sasakura Y."/>
            <person name="Shoguchi E."/>
            <person name="Ueno K."/>
            <person name="Yamada L."/>
            <person name="Matsumoto J."/>
            <person name="Wasserscheid J."/>
            <person name="Dewar K."/>
            <person name="Wiley G.B."/>
            <person name="Macmil S.L."/>
            <person name="Roe B.A."/>
            <person name="Zeller R.W."/>
            <person name="Hastings K.E."/>
            <person name="Lemaire P."/>
            <person name="Lindquist E."/>
            <person name="Endo T."/>
            <person name="Hotta K."/>
            <person name="Inaba K."/>
        </authorList>
    </citation>
    <scope>NUCLEOTIDE SEQUENCE [LARGE SCALE GENOMIC DNA]</scope>
    <source>
        <strain evidence="2">wild type</strain>
    </source>
</reference>
<keyword evidence="3" id="KW-1185">Reference proteome</keyword>
<dbReference type="InterPro" id="IPR018497">
    <property type="entry name" value="Peptidase_M13_C"/>
</dbReference>